<dbReference type="eggNOG" id="COG3025">
    <property type="taxonomic scope" value="Bacteria"/>
</dbReference>
<dbReference type="InterPro" id="IPR039013">
    <property type="entry name" value="YgiF"/>
</dbReference>
<dbReference type="InterPro" id="IPR033469">
    <property type="entry name" value="CYTH-like_dom_sf"/>
</dbReference>
<evidence type="ECO:0000259" key="1">
    <source>
        <dbReference type="PROSITE" id="PS51707"/>
    </source>
</evidence>
<dbReference type="AlphaFoldDB" id="A0A1W6SMH9"/>
<dbReference type="EMBL" id="CP021106">
    <property type="protein sequence ID" value="ARO87006.1"/>
    <property type="molecule type" value="Genomic_DNA"/>
</dbReference>
<dbReference type="KEGG" id="nlc:EBAPG3_004020"/>
<protein>
    <submittedName>
        <fullName evidence="3">Inorganic triphosphatase</fullName>
    </submittedName>
</protein>
<dbReference type="SUPFAM" id="SSF55154">
    <property type="entry name" value="CYTH-like phosphatases"/>
    <property type="match status" value="1"/>
</dbReference>
<dbReference type="eggNOG" id="COG5607">
    <property type="taxonomic scope" value="Bacteria"/>
</dbReference>
<name>A0A1W6SMH9_9PROT</name>
<keyword evidence="4" id="KW-1185">Reference proteome</keyword>
<dbReference type="SMART" id="SM00880">
    <property type="entry name" value="CHAD"/>
    <property type="match status" value="1"/>
</dbReference>
<dbReference type="InterPro" id="IPR023577">
    <property type="entry name" value="CYTH_domain"/>
</dbReference>
<dbReference type="PROSITE" id="PS51708">
    <property type="entry name" value="CHAD"/>
    <property type="match status" value="1"/>
</dbReference>
<evidence type="ECO:0000259" key="2">
    <source>
        <dbReference type="PROSITE" id="PS51708"/>
    </source>
</evidence>
<reference evidence="3 4" key="1">
    <citation type="journal article" date="2015" name="Int. J. Syst. Evol. Microbiol.">
        <title>Nitrosospira lacus sp. nov., a psychrotolerant, ammonia-oxidizing bacterium from sandy lake sediment.</title>
        <authorList>
            <person name="Urakawa H."/>
            <person name="Garcia J.C."/>
            <person name="Nielsen J.L."/>
            <person name="Le V.Q."/>
            <person name="Kozlowski J.A."/>
            <person name="Stein L.Y."/>
            <person name="Lim C.K."/>
            <person name="Pommerening-Roser A."/>
            <person name="Martens-Habbena W."/>
            <person name="Stahl D.A."/>
            <person name="Klotz M.G."/>
        </authorList>
    </citation>
    <scope>NUCLEOTIDE SEQUENCE [LARGE SCALE GENOMIC DNA]</scope>
    <source>
        <strain evidence="3 4">APG3</strain>
    </source>
</reference>
<gene>
    <name evidence="3" type="ORF">EBAPG3_004020</name>
</gene>
<dbReference type="PROSITE" id="PS51707">
    <property type="entry name" value="CYTH"/>
    <property type="match status" value="1"/>
</dbReference>
<feature type="domain" description="CYTH" evidence="1">
    <location>
        <begin position="2"/>
        <end position="205"/>
    </location>
</feature>
<sequence>MSTEIELKLRLPPDAVARLQHNPLLKSLSISNSVRQKLYSVYYDTPDFDLRRNGVALRLRHEGKRWIQSIKGGGSAAAGLHQRNEWEAPVLKAQPDFTKISDPSLIRLFSTTSLREQLRPLFTTVINRSTRTLCLADGSEAEFCLDRGKIIAGDASVPICEIELELKSGSPLPLFQLARDLLHNIPVRLESVSKAERGYVLVSGSRSPPSKAQLVQLAPEMSVSEAFKTITWNCLSHLHDNEAGMLEGCDIEYLHQMRVALRRQRSALSIFSKVFSKAAFTQIAQELKWLTGQFGPARDWDVFVTETLAMVYPAFSAHQGMLALREKCEQMRRHHNKVARNAVESGHYTELILNLGAWLYAEPWLAQPGLPVSDDLPGTGSDVTVKEFSGTLLAHRHRQLKRYGRKLGSLSAPELHALRIIAKKQRYAAEFFAGFYPHKETKRYIQSLSMLQDILGVMNDTAIAERLLSELPIAKDESDEHEAVGIIRGWGMNLALVKKLELNKAWKHFNRNDSFW</sequence>
<evidence type="ECO:0000313" key="3">
    <source>
        <dbReference type="EMBL" id="ARO87006.1"/>
    </source>
</evidence>
<dbReference type="PANTHER" id="PTHR39569">
    <property type="entry name" value="INORGANIC TRIPHOSPHATASE"/>
    <property type="match status" value="1"/>
</dbReference>
<dbReference type="Pfam" id="PF01928">
    <property type="entry name" value="CYTH"/>
    <property type="match status" value="1"/>
</dbReference>
<dbReference type="InterPro" id="IPR007899">
    <property type="entry name" value="CHAD_dom"/>
</dbReference>
<evidence type="ECO:0000313" key="4">
    <source>
        <dbReference type="Proteomes" id="UP000012179"/>
    </source>
</evidence>
<dbReference type="GO" id="GO:0046872">
    <property type="term" value="F:metal ion binding"/>
    <property type="evidence" value="ECO:0007669"/>
    <property type="project" value="TreeGrafter"/>
</dbReference>
<dbReference type="Gene3D" id="2.40.320.10">
    <property type="entry name" value="Hypothetical Protein Pfu-838710-001"/>
    <property type="match status" value="1"/>
</dbReference>
<dbReference type="SMART" id="SM01118">
    <property type="entry name" value="CYTH"/>
    <property type="match status" value="1"/>
</dbReference>
<dbReference type="CDD" id="cd07756">
    <property type="entry name" value="CYTH-like_Pase_CHAD"/>
    <property type="match status" value="1"/>
</dbReference>
<dbReference type="Pfam" id="PF05235">
    <property type="entry name" value="CHAD"/>
    <property type="match status" value="1"/>
</dbReference>
<proteinExistence type="predicted"/>
<dbReference type="Gene3D" id="1.40.20.10">
    <property type="entry name" value="CHAD domain"/>
    <property type="match status" value="1"/>
</dbReference>
<feature type="domain" description="CHAD" evidence="2">
    <location>
        <begin position="220"/>
        <end position="516"/>
    </location>
</feature>
<organism evidence="3 4">
    <name type="scientific">Nitrosospira lacus</name>
    <dbReference type="NCBI Taxonomy" id="1288494"/>
    <lineage>
        <taxon>Bacteria</taxon>
        <taxon>Pseudomonadati</taxon>
        <taxon>Pseudomonadota</taxon>
        <taxon>Betaproteobacteria</taxon>
        <taxon>Nitrosomonadales</taxon>
        <taxon>Nitrosomonadaceae</taxon>
        <taxon>Nitrosospira</taxon>
    </lineage>
</organism>
<dbReference type="GO" id="GO:0050355">
    <property type="term" value="F:inorganic triphosphate phosphatase activity"/>
    <property type="evidence" value="ECO:0007669"/>
    <property type="project" value="InterPro"/>
</dbReference>
<dbReference type="PANTHER" id="PTHR39569:SF1">
    <property type="entry name" value="INORGANIC TRIPHOSPHATASE"/>
    <property type="match status" value="1"/>
</dbReference>
<dbReference type="Proteomes" id="UP000012179">
    <property type="component" value="Chromosome"/>
</dbReference>
<accession>A0A1W6SMH9</accession>
<dbReference type="InterPro" id="IPR038186">
    <property type="entry name" value="CHAD_dom_sf"/>
</dbReference>